<keyword evidence="6" id="KW-1185">Reference proteome</keyword>
<reference evidence="5 6" key="1">
    <citation type="submission" date="2023-02" db="EMBL/GenBank/DDBJ databases">
        <title>Genome sequence of Lentisphaera profundi SAORIC-696.</title>
        <authorList>
            <person name="Kim e."/>
            <person name="Cho J.-C."/>
            <person name="Choi A."/>
            <person name="Kang I."/>
        </authorList>
    </citation>
    <scope>NUCLEOTIDE SEQUENCE [LARGE SCALE GENOMIC DNA]</scope>
    <source>
        <strain evidence="5 6">SAORIC-696</strain>
    </source>
</reference>
<dbReference type="Proteomes" id="UP001214250">
    <property type="component" value="Chromosome 2"/>
</dbReference>
<accession>A0ABY7W0M2</accession>
<organism evidence="5 6">
    <name type="scientific">Lentisphaera profundi</name>
    <dbReference type="NCBI Taxonomy" id="1658616"/>
    <lineage>
        <taxon>Bacteria</taxon>
        <taxon>Pseudomonadati</taxon>
        <taxon>Lentisphaerota</taxon>
        <taxon>Lentisphaeria</taxon>
        <taxon>Lentisphaerales</taxon>
        <taxon>Lentisphaeraceae</taxon>
        <taxon>Lentisphaera</taxon>
    </lineage>
</organism>
<dbReference type="PANTHER" id="PTHR42693:SF53">
    <property type="entry name" value="ENDO-4-O-SULFATASE"/>
    <property type="match status" value="1"/>
</dbReference>
<evidence type="ECO:0000313" key="6">
    <source>
        <dbReference type="Proteomes" id="UP001214250"/>
    </source>
</evidence>
<name>A0ABY7W0M2_9BACT</name>
<dbReference type="EMBL" id="CP117812">
    <property type="protein sequence ID" value="WDE97828.1"/>
    <property type="molecule type" value="Genomic_DNA"/>
</dbReference>
<evidence type="ECO:0000256" key="2">
    <source>
        <dbReference type="ARBA" id="ARBA00022801"/>
    </source>
</evidence>
<feature type="transmembrane region" description="Helical" evidence="3">
    <location>
        <begin position="21"/>
        <end position="45"/>
    </location>
</feature>
<comment type="similarity">
    <text evidence="1">Belongs to the sulfatase family.</text>
</comment>
<keyword evidence="2" id="KW-0378">Hydrolase</keyword>
<protein>
    <submittedName>
        <fullName evidence="5">Sulfatase-like hydrolase/transferase</fullName>
    </submittedName>
</protein>
<dbReference type="InterPro" id="IPR017850">
    <property type="entry name" value="Alkaline_phosphatase_core_sf"/>
</dbReference>
<evidence type="ECO:0000313" key="5">
    <source>
        <dbReference type="EMBL" id="WDE97828.1"/>
    </source>
</evidence>
<evidence type="ECO:0000256" key="3">
    <source>
        <dbReference type="SAM" id="Phobius"/>
    </source>
</evidence>
<dbReference type="InterPro" id="IPR000917">
    <property type="entry name" value="Sulfatase_N"/>
</dbReference>
<keyword evidence="3" id="KW-1133">Transmembrane helix</keyword>
<sequence>MKNILQNLSRVHIQISIKSHILVLCTLFGFYLSALEHPNIILMVADDHGCADISVLGIHDDVETPAIDRLINEGTYYTHAYANAPICNVSRTALMTGIHQAKLGAYWYSNPGMKHKTSASLAEFLQGQAYATGYVGKVHYGSSDPHSVDFPLNHGFDEFFGFCGGRKHYLSHDDELESEFIAGQKRANRSSANPVKGGTSLAKFETLKKGSFWRNKQKVEVKGFATEIFGKEARTFIKKHKQDKFFLHLSFNAVHNFTHQLPKSYLSKHKLNSVQDWDPEKEDYLEWYKKGRYPNNPQGREYYLGHLEYMDREIGKILDILSDLEIKEKTMIIYASDNGGSTPIYASNGALRGSKYTLYEGGIRIPLIIVYAKGFRNTRLDQKVSLLDIYPTIVELLGEEKKDFLDGVALQLLDDKERNFFWHSGHEKAMLRGDWKYKSVSNNDDAKLEMVELELGEFLYDLEKDPGEKINLINDYPEKVNEMRRRFKAWEKTLVQKD</sequence>
<dbReference type="RefSeq" id="WP_274152459.1">
    <property type="nucleotide sequence ID" value="NZ_CP117812.1"/>
</dbReference>
<feature type="domain" description="Sulfatase N-terminal" evidence="4">
    <location>
        <begin position="38"/>
        <end position="398"/>
    </location>
</feature>
<dbReference type="Pfam" id="PF00884">
    <property type="entry name" value="Sulfatase"/>
    <property type="match status" value="1"/>
</dbReference>
<gene>
    <name evidence="5" type="ORF">PQO03_18545</name>
</gene>
<dbReference type="Gene3D" id="3.40.720.10">
    <property type="entry name" value="Alkaline Phosphatase, subunit A"/>
    <property type="match status" value="1"/>
</dbReference>
<proteinExistence type="inferred from homology"/>
<keyword evidence="3" id="KW-0472">Membrane</keyword>
<keyword evidence="3" id="KW-0812">Transmembrane</keyword>
<evidence type="ECO:0000256" key="1">
    <source>
        <dbReference type="ARBA" id="ARBA00008779"/>
    </source>
</evidence>
<dbReference type="Gene3D" id="3.30.1120.10">
    <property type="match status" value="1"/>
</dbReference>
<evidence type="ECO:0000259" key="4">
    <source>
        <dbReference type="Pfam" id="PF00884"/>
    </source>
</evidence>
<dbReference type="SUPFAM" id="SSF53649">
    <property type="entry name" value="Alkaline phosphatase-like"/>
    <property type="match status" value="1"/>
</dbReference>
<dbReference type="InterPro" id="IPR050738">
    <property type="entry name" value="Sulfatase"/>
</dbReference>
<dbReference type="PANTHER" id="PTHR42693">
    <property type="entry name" value="ARYLSULFATASE FAMILY MEMBER"/>
    <property type="match status" value="1"/>
</dbReference>